<gene>
    <name evidence="8" type="ORF">NAEGRDRAFT_80594</name>
</gene>
<sequence length="217" mass="24019">MSLVSGDYRPWDYDILVKVLIIGDSGVGKSCLLVRYSDDDFFESHLTTIGVDFKIKTQTLPDNRVAKIQLWDTAGQERFNSIVSGYYRSSNGIMIVFDLTDEQSFRNVSKWLDQIKKHGDPSGPMVLVGNKADLTSKRVIDSQLGKELAKNLGIEYIETSAKSSQGVEQAFDKMLQAVVKAQNYIESGPKKDDRYSNSSSSLVVQGPKTPSGSTCNC</sequence>
<dbReference type="PROSITE" id="PS51419">
    <property type="entry name" value="RAB"/>
    <property type="match status" value="1"/>
</dbReference>
<reference evidence="8 9" key="1">
    <citation type="journal article" date="2010" name="Cell">
        <title>The genome of Naegleria gruberi illuminates early eukaryotic versatility.</title>
        <authorList>
            <person name="Fritz-Laylin L.K."/>
            <person name="Prochnik S.E."/>
            <person name="Ginger M.L."/>
            <person name="Dacks J.B."/>
            <person name="Carpenter M.L."/>
            <person name="Field M.C."/>
            <person name="Kuo A."/>
            <person name="Paredez A."/>
            <person name="Chapman J."/>
            <person name="Pham J."/>
            <person name="Shu S."/>
            <person name="Neupane R."/>
            <person name="Cipriano M."/>
            <person name="Mancuso J."/>
            <person name="Tu H."/>
            <person name="Salamov A."/>
            <person name="Lindquist E."/>
            <person name="Shapiro H."/>
            <person name="Lucas S."/>
            <person name="Grigoriev I.V."/>
            <person name="Cande W.Z."/>
            <person name="Fulton C."/>
            <person name="Rokhsar D.S."/>
            <person name="Dawson S.C."/>
        </authorList>
    </citation>
    <scope>NUCLEOTIDE SEQUENCE [LARGE SCALE GENOMIC DNA]</scope>
    <source>
        <strain evidence="8 9">NEG-M</strain>
    </source>
</reference>
<dbReference type="SMART" id="SM00176">
    <property type="entry name" value="RAN"/>
    <property type="match status" value="1"/>
</dbReference>
<evidence type="ECO:0000256" key="6">
    <source>
        <dbReference type="ARBA" id="ARBA00023288"/>
    </source>
</evidence>
<dbReference type="OrthoDB" id="9989112at2759"/>
<evidence type="ECO:0000256" key="7">
    <source>
        <dbReference type="SAM" id="MobiDB-lite"/>
    </source>
</evidence>
<dbReference type="SMART" id="SM00173">
    <property type="entry name" value="RAS"/>
    <property type="match status" value="1"/>
</dbReference>
<evidence type="ECO:0000256" key="5">
    <source>
        <dbReference type="ARBA" id="ARBA00023136"/>
    </source>
</evidence>
<dbReference type="InterPro" id="IPR050305">
    <property type="entry name" value="Small_GTPase_Rab"/>
</dbReference>
<comment type="subcellular location">
    <subcellularLocation>
        <location evidence="1">Endomembrane system</location>
    </subcellularLocation>
</comment>
<dbReference type="PROSITE" id="PS51420">
    <property type="entry name" value="RHO"/>
    <property type="match status" value="1"/>
</dbReference>
<dbReference type="GO" id="GO:0003924">
    <property type="term" value="F:GTPase activity"/>
    <property type="evidence" value="ECO:0007669"/>
    <property type="project" value="InterPro"/>
</dbReference>
<dbReference type="SMART" id="SM00174">
    <property type="entry name" value="RHO"/>
    <property type="match status" value="1"/>
</dbReference>
<dbReference type="PRINTS" id="PR00449">
    <property type="entry name" value="RASTRNSFRMNG"/>
</dbReference>
<dbReference type="CDD" id="cd00154">
    <property type="entry name" value="Rab"/>
    <property type="match status" value="1"/>
</dbReference>
<organism evidence="9">
    <name type="scientific">Naegleria gruberi</name>
    <name type="common">Amoeba</name>
    <dbReference type="NCBI Taxonomy" id="5762"/>
    <lineage>
        <taxon>Eukaryota</taxon>
        <taxon>Discoba</taxon>
        <taxon>Heterolobosea</taxon>
        <taxon>Tetramitia</taxon>
        <taxon>Eutetramitia</taxon>
        <taxon>Vahlkampfiidae</taxon>
        <taxon>Naegleria</taxon>
    </lineage>
</organism>
<dbReference type="InterPro" id="IPR027417">
    <property type="entry name" value="P-loop_NTPase"/>
</dbReference>
<name>D2VMY2_NAEGR</name>
<feature type="compositionally biased region" description="Polar residues" evidence="7">
    <location>
        <begin position="196"/>
        <end position="217"/>
    </location>
</feature>
<dbReference type="VEuPathDB" id="AmoebaDB:NAEGRDRAFT_80594"/>
<dbReference type="PROSITE" id="PS51421">
    <property type="entry name" value="RAS"/>
    <property type="match status" value="1"/>
</dbReference>
<protein>
    <submittedName>
        <fullName evidence="8">Rab family small GTPase</fullName>
    </submittedName>
</protein>
<keyword evidence="3" id="KW-0547">Nucleotide-binding</keyword>
<dbReference type="Proteomes" id="UP000006671">
    <property type="component" value="Unassembled WGS sequence"/>
</dbReference>
<dbReference type="PROSITE" id="PS51417">
    <property type="entry name" value="ARF"/>
    <property type="match status" value="1"/>
</dbReference>
<dbReference type="RefSeq" id="XP_002674566.1">
    <property type="nucleotide sequence ID" value="XM_002674520.1"/>
</dbReference>
<proteinExistence type="inferred from homology"/>
<dbReference type="InterPro" id="IPR005225">
    <property type="entry name" value="Small_GTP-bd"/>
</dbReference>
<evidence type="ECO:0000256" key="2">
    <source>
        <dbReference type="ARBA" id="ARBA00006270"/>
    </source>
</evidence>
<keyword evidence="9" id="KW-1185">Reference proteome</keyword>
<feature type="region of interest" description="Disordered" evidence="7">
    <location>
        <begin position="188"/>
        <end position="217"/>
    </location>
</feature>
<comment type="similarity">
    <text evidence="2">Belongs to the small GTPase superfamily. Rab family.</text>
</comment>
<dbReference type="InParanoid" id="D2VMY2"/>
<keyword evidence="6" id="KW-0449">Lipoprotein</keyword>
<dbReference type="STRING" id="5762.D2VMY2"/>
<evidence type="ECO:0000256" key="4">
    <source>
        <dbReference type="ARBA" id="ARBA00023134"/>
    </source>
</evidence>
<dbReference type="GeneID" id="8851503"/>
<dbReference type="PANTHER" id="PTHR47980">
    <property type="entry name" value="LD44762P"/>
    <property type="match status" value="1"/>
</dbReference>
<keyword evidence="4" id="KW-0342">GTP-binding</keyword>
<dbReference type="SMART" id="SM00175">
    <property type="entry name" value="RAB"/>
    <property type="match status" value="1"/>
</dbReference>
<dbReference type="NCBIfam" id="TIGR00231">
    <property type="entry name" value="small_GTP"/>
    <property type="match status" value="1"/>
</dbReference>
<keyword evidence="5" id="KW-0472">Membrane</keyword>
<dbReference type="SUPFAM" id="SSF52540">
    <property type="entry name" value="P-loop containing nucleoside triphosphate hydrolases"/>
    <property type="match status" value="1"/>
</dbReference>
<dbReference type="AlphaFoldDB" id="D2VMY2"/>
<evidence type="ECO:0000256" key="1">
    <source>
        <dbReference type="ARBA" id="ARBA00004308"/>
    </source>
</evidence>
<dbReference type="GO" id="GO:0012505">
    <property type="term" value="C:endomembrane system"/>
    <property type="evidence" value="ECO:0007669"/>
    <property type="project" value="UniProtKB-SubCell"/>
</dbReference>
<evidence type="ECO:0000256" key="3">
    <source>
        <dbReference type="ARBA" id="ARBA00022741"/>
    </source>
</evidence>
<dbReference type="FunFam" id="3.40.50.300:FF:000586">
    <property type="entry name" value="Rab family GTPase"/>
    <property type="match status" value="1"/>
</dbReference>
<accession>D2VMY2</accession>
<evidence type="ECO:0000313" key="9">
    <source>
        <dbReference type="Proteomes" id="UP000006671"/>
    </source>
</evidence>
<dbReference type="KEGG" id="ngr:NAEGRDRAFT_80594"/>
<dbReference type="eggNOG" id="KOG0084">
    <property type="taxonomic scope" value="Eukaryota"/>
</dbReference>
<dbReference type="Gene3D" id="3.40.50.300">
    <property type="entry name" value="P-loop containing nucleotide triphosphate hydrolases"/>
    <property type="match status" value="1"/>
</dbReference>
<dbReference type="EMBL" id="GG738883">
    <property type="protein sequence ID" value="EFC41822.1"/>
    <property type="molecule type" value="Genomic_DNA"/>
</dbReference>
<dbReference type="Pfam" id="PF00071">
    <property type="entry name" value="Ras"/>
    <property type="match status" value="1"/>
</dbReference>
<dbReference type="InterPro" id="IPR001806">
    <property type="entry name" value="Small_GTPase"/>
</dbReference>
<dbReference type="GO" id="GO:0005525">
    <property type="term" value="F:GTP binding"/>
    <property type="evidence" value="ECO:0007669"/>
    <property type="project" value="UniProtKB-KW"/>
</dbReference>
<evidence type="ECO:0000313" key="8">
    <source>
        <dbReference type="EMBL" id="EFC41822.1"/>
    </source>
</evidence>